<evidence type="ECO:0000256" key="4">
    <source>
        <dbReference type="ARBA" id="ARBA00023235"/>
    </source>
</evidence>
<comment type="catalytic activity">
    <reaction evidence="1 5">
        <text>[protein]-peptidylproline (omega=180) = [protein]-peptidylproline (omega=0)</text>
        <dbReference type="Rhea" id="RHEA:16237"/>
        <dbReference type="Rhea" id="RHEA-COMP:10747"/>
        <dbReference type="Rhea" id="RHEA-COMP:10748"/>
        <dbReference type="ChEBI" id="CHEBI:83833"/>
        <dbReference type="ChEBI" id="CHEBI:83834"/>
        <dbReference type="EC" id="5.2.1.8"/>
    </reaction>
</comment>
<sequence>MFPRGTYVSPEKRCVLGKCVFGNTGVLAYLGLALLLAGCDQSAIAESETTKAEGETVALDSEVKEASYLLGFKQIEDLLQQTDGVIDADAYLQGAKDFVGDKTSQVSDADQQRVFTALQAAVGAKQAEASAGVREAGEAFRAEYATREGVTQLPSGLLYEVITEGSGPKPTASDTVTTHYHGTLVDGTVFDSSVDRGQPASFPVNGVIAGWTEALQLMNTGSKWRLVVPSDLAYGDRGAGGQIKPGATLIFEVELLEIN</sequence>
<feature type="domain" description="PPIase FKBP-type" evidence="6">
    <location>
        <begin position="173"/>
        <end position="259"/>
    </location>
</feature>
<dbReference type="Proteomes" id="UP000649617">
    <property type="component" value="Unassembled WGS sequence"/>
</dbReference>
<keyword evidence="8" id="KW-1185">Reference proteome</keyword>
<dbReference type="GO" id="GO:0003755">
    <property type="term" value="F:peptidyl-prolyl cis-trans isomerase activity"/>
    <property type="evidence" value="ECO:0007669"/>
    <property type="project" value="UniProtKB-KW"/>
</dbReference>
<dbReference type="EMBL" id="CAJNIZ010042748">
    <property type="protein sequence ID" value="CAE7635843.1"/>
    <property type="molecule type" value="Genomic_DNA"/>
</dbReference>
<proteinExistence type="predicted"/>
<dbReference type="PANTHER" id="PTHR43811">
    <property type="entry name" value="FKBP-TYPE PEPTIDYL-PROLYL CIS-TRANS ISOMERASE FKPA"/>
    <property type="match status" value="1"/>
</dbReference>
<name>A0A812VJD6_SYMPI</name>
<dbReference type="Pfam" id="PF00254">
    <property type="entry name" value="FKBP_C"/>
    <property type="match status" value="1"/>
</dbReference>
<dbReference type="InterPro" id="IPR000774">
    <property type="entry name" value="PPIase_FKBP_N"/>
</dbReference>
<dbReference type="InterPro" id="IPR036944">
    <property type="entry name" value="PPIase_FKBP_N_sf"/>
</dbReference>
<dbReference type="FunFam" id="3.10.50.40:FF:000006">
    <property type="entry name" value="Peptidyl-prolyl cis-trans isomerase"/>
    <property type="match status" value="1"/>
</dbReference>
<protein>
    <recommendedName>
        <fullName evidence="2 5">peptidylprolyl isomerase</fullName>
        <ecNumber evidence="2 5">5.2.1.8</ecNumber>
    </recommendedName>
</protein>
<dbReference type="InterPro" id="IPR001179">
    <property type="entry name" value="PPIase_FKBP_dom"/>
</dbReference>
<dbReference type="EC" id="5.2.1.8" evidence="2 5"/>
<dbReference type="OrthoDB" id="1902587at2759"/>
<accession>A0A812VJD6</accession>
<dbReference type="Gene3D" id="1.10.287.460">
    <property type="entry name" value="Peptidyl-prolyl cis-trans isomerase, FKBP-type, N-terminal domain"/>
    <property type="match status" value="1"/>
</dbReference>
<dbReference type="GO" id="GO:0006457">
    <property type="term" value="P:protein folding"/>
    <property type="evidence" value="ECO:0007669"/>
    <property type="project" value="InterPro"/>
</dbReference>
<comment type="caution">
    <text evidence="7">The sequence shown here is derived from an EMBL/GenBank/DDBJ whole genome shotgun (WGS) entry which is preliminary data.</text>
</comment>
<dbReference type="Gene3D" id="3.10.50.40">
    <property type="match status" value="1"/>
</dbReference>
<dbReference type="AlphaFoldDB" id="A0A812VJD6"/>
<evidence type="ECO:0000259" key="6">
    <source>
        <dbReference type="PROSITE" id="PS50059"/>
    </source>
</evidence>
<evidence type="ECO:0000313" key="7">
    <source>
        <dbReference type="EMBL" id="CAE7635843.1"/>
    </source>
</evidence>
<dbReference type="PROSITE" id="PS50059">
    <property type="entry name" value="FKBP_PPIASE"/>
    <property type="match status" value="1"/>
</dbReference>
<evidence type="ECO:0000256" key="5">
    <source>
        <dbReference type="PROSITE-ProRule" id="PRU00277"/>
    </source>
</evidence>
<reference evidence="7" key="1">
    <citation type="submission" date="2021-02" db="EMBL/GenBank/DDBJ databases">
        <authorList>
            <person name="Dougan E. K."/>
            <person name="Rhodes N."/>
            <person name="Thang M."/>
            <person name="Chan C."/>
        </authorList>
    </citation>
    <scope>NUCLEOTIDE SEQUENCE</scope>
</reference>
<keyword evidence="3 5" id="KW-0697">Rotamase</keyword>
<evidence type="ECO:0000313" key="8">
    <source>
        <dbReference type="Proteomes" id="UP000649617"/>
    </source>
</evidence>
<evidence type="ECO:0000256" key="3">
    <source>
        <dbReference type="ARBA" id="ARBA00023110"/>
    </source>
</evidence>
<gene>
    <name evidence="7" type="primary">fklB</name>
    <name evidence="7" type="ORF">SPIL2461_LOCUS16756</name>
</gene>
<keyword evidence="4 5" id="KW-0413">Isomerase</keyword>
<dbReference type="Pfam" id="PF01346">
    <property type="entry name" value="FKBP_N"/>
    <property type="match status" value="1"/>
</dbReference>
<evidence type="ECO:0000256" key="2">
    <source>
        <dbReference type="ARBA" id="ARBA00013194"/>
    </source>
</evidence>
<organism evidence="7 8">
    <name type="scientific">Symbiodinium pilosum</name>
    <name type="common">Dinoflagellate</name>
    <dbReference type="NCBI Taxonomy" id="2952"/>
    <lineage>
        <taxon>Eukaryota</taxon>
        <taxon>Sar</taxon>
        <taxon>Alveolata</taxon>
        <taxon>Dinophyceae</taxon>
        <taxon>Suessiales</taxon>
        <taxon>Symbiodiniaceae</taxon>
        <taxon>Symbiodinium</taxon>
    </lineage>
</organism>
<dbReference type="PANTHER" id="PTHR43811:SF23">
    <property type="entry name" value="FKBP-TYPE 22 KDA PEPTIDYL-PROLYL CIS-TRANS ISOMERASE"/>
    <property type="match status" value="1"/>
</dbReference>
<dbReference type="InterPro" id="IPR046357">
    <property type="entry name" value="PPIase_dom_sf"/>
</dbReference>
<dbReference type="SUPFAM" id="SSF54534">
    <property type="entry name" value="FKBP-like"/>
    <property type="match status" value="1"/>
</dbReference>
<evidence type="ECO:0000256" key="1">
    <source>
        <dbReference type="ARBA" id="ARBA00000971"/>
    </source>
</evidence>